<feature type="region of interest" description="Disordered" evidence="1">
    <location>
        <begin position="1"/>
        <end position="61"/>
    </location>
</feature>
<feature type="compositionally biased region" description="Basic and acidic residues" evidence="1">
    <location>
        <begin position="37"/>
        <end position="53"/>
    </location>
</feature>
<protein>
    <submittedName>
        <fullName evidence="2">Uncharacterized protein</fullName>
    </submittedName>
</protein>
<dbReference type="AlphaFoldDB" id="A0A852T6Q0"/>
<evidence type="ECO:0000256" key="1">
    <source>
        <dbReference type="SAM" id="MobiDB-lite"/>
    </source>
</evidence>
<comment type="caution">
    <text evidence="2">The sequence shown here is derived from an EMBL/GenBank/DDBJ whole genome shotgun (WGS) entry which is preliminary data.</text>
</comment>
<accession>A0A852T6Q0</accession>
<sequence length="61" mass="6818">MKKISYVSPKILSHSPIRFETSQSWNKGRGPISGDPGKSDGDKYPHDPFEPKKPQPPKKGK</sequence>
<dbReference type="EMBL" id="JACCBX010000001">
    <property type="protein sequence ID" value="NYE03871.1"/>
    <property type="molecule type" value="Genomic_DNA"/>
</dbReference>
<reference evidence="3" key="2">
    <citation type="submission" date="2020-08" db="EMBL/GenBank/DDBJ databases">
        <title>The Agave Microbiome: Exploring the role of microbial communities in plant adaptations to desert environments.</title>
        <authorList>
            <person name="Partida-Martinez L.P."/>
        </authorList>
    </citation>
    <scope>NUCLEOTIDE SEQUENCE [LARGE SCALE GENOMIC DNA]</scope>
    <source>
        <strain evidence="3">AT2.8</strain>
    </source>
</reference>
<reference evidence="3" key="1">
    <citation type="submission" date="2020-07" db="EMBL/GenBank/DDBJ databases">
        <authorList>
            <person name="Partida-Martinez L."/>
            <person name="Huntemann M."/>
            <person name="Clum A."/>
            <person name="Wang J."/>
            <person name="Palaniappan K."/>
            <person name="Ritter S."/>
            <person name="Chen I.-M."/>
            <person name="Stamatis D."/>
            <person name="Reddy T."/>
            <person name="O'Malley R."/>
            <person name="Daum C."/>
            <person name="Shapiro N."/>
            <person name="Ivanova N."/>
            <person name="Kyrpides N."/>
            <person name="Woyke T."/>
        </authorList>
    </citation>
    <scope>NUCLEOTIDE SEQUENCE [LARGE SCALE GENOMIC DNA]</scope>
    <source>
        <strain evidence="3">AT2.8</strain>
    </source>
</reference>
<dbReference type="Proteomes" id="UP000548423">
    <property type="component" value="Unassembled WGS sequence"/>
</dbReference>
<evidence type="ECO:0000313" key="2">
    <source>
        <dbReference type="EMBL" id="NYE03871.1"/>
    </source>
</evidence>
<evidence type="ECO:0000313" key="3">
    <source>
        <dbReference type="Proteomes" id="UP000548423"/>
    </source>
</evidence>
<gene>
    <name evidence="2" type="ORF">F4694_000590</name>
</gene>
<name>A0A852T6Q0_9BACI</name>
<organism evidence="2 3">
    <name type="scientific">Neobacillus niacini</name>
    <dbReference type="NCBI Taxonomy" id="86668"/>
    <lineage>
        <taxon>Bacteria</taxon>
        <taxon>Bacillati</taxon>
        <taxon>Bacillota</taxon>
        <taxon>Bacilli</taxon>
        <taxon>Bacillales</taxon>
        <taxon>Bacillaceae</taxon>
        <taxon>Neobacillus</taxon>
    </lineage>
</organism>
<proteinExistence type="predicted"/>